<comment type="caution">
    <text evidence="1">The sequence shown here is derived from an EMBL/GenBank/DDBJ whole genome shotgun (WGS) entry which is preliminary data.</text>
</comment>
<dbReference type="Proteomes" id="UP001380953">
    <property type="component" value="Unassembled WGS sequence"/>
</dbReference>
<accession>A0ACC6PFZ5</accession>
<reference evidence="1" key="1">
    <citation type="submission" date="2024-03" db="EMBL/GenBank/DDBJ databases">
        <title>Whole genome sequecning of epiphytes from Marcgravia umbellata leaves.</title>
        <authorList>
            <person name="Kumar G."/>
            <person name="Savka M.A."/>
        </authorList>
    </citation>
    <scope>NUCLEOTIDE SEQUENCE</scope>
    <source>
        <strain evidence="1">RIT_BL5</strain>
    </source>
</reference>
<organism evidence="1 2">
    <name type="scientific">Saccharibacillus sacchari</name>
    <dbReference type="NCBI Taxonomy" id="456493"/>
    <lineage>
        <taxon>Bacteria</taxon>
        <taxon>Bacillati</taxon>
        <taxon>Bacillota</taxon>
        <taxon>Bacilli</taxon>
        <taxon>Bacillales</taxon>
        <taxon>Paenibacillaceae</taxon>
        <taxon>Saccharibacillus</taxon>
    </lineage>
</organism>
<name>A0ACC6PFZ5_9BACL</name>
<dbReference type="EMBL" id="JBBKAR010000046">
    <property type="protein sequence ID" value="MEJ8305821.1"/>
    <property type="molecule type" value="Genomic_DNA"/>
</dbReference>
<evidence type="ECO:0000313" key="1">
    <source>
        <dbReference type="EMBL" id="MEJ8305821.1"/>
    </source>
</evidence>
<gene>
    <name evidence="1" type="ORF">WKI47_18070</name>
</gene>
<sequence>MKISKILLLVGAVFELLLAIPVLGGAFVIGTGYTALGFMFVYHLVTLVFAARERVPVYGPIVGMVTAALAWIPILGWIMHLASGIVLLFNALSGQQRINSDRSDAQRRFY</sequence>
<proteinExistence type="predicted"/>
<protein>
    <submittedName>
        <fullName evidence="1">Uncharacterized protein</fullName>
    </submittedName>
</protein>
<keyword evidence="2" id="KW-1185">Reference proteome</keyword>
<evidence type="ECO:0000313" key="2">
    <source>
        <dbReference type="Proteomes" id="UP001380953"/>
    </source>
</evidence>